<gene>
    <name evidence="2" type="ORF">C7B64_18105</name>
</gene>
<evidence type="ECO:0000313" key="2">
    <source>
        <dbReference type="EMBL" id="PSB01478.1"/>
    </source>
</evidence>
<name>A0A2T1BZZ1_9CYAN</name>
<keyword evidence="1" id="KW-0732">Signal</keyword>
<protein>
    <recommendedName>
        <fullName evidence="4">Outer membrane protein beta-barrel domain-containing protein</fullName>
    </recommendedName>
</protein>
<evidence type="ECO:0008006" key="4">
    <source>
        <dbReference type="Google" id="ProtNLM"/>
    </source>
</evidence>
<reference evidence="2 3" key="1">
    <citation type="submission" date="2018-02" db="EMBL/GenBank/DDBJ databases">
        <authorList>
            <person name="Cohen D.B."/>
            <person name="Kent A.D."/>
        </authorList>
    </citation>
    <scope>NUCLEOTIDE SEQUENCE [LARGE SCALE GENOMIC DNA]</scope>
    <source>
        <strain evidence="2 3">CCAP 1448/3</strain>
    </source>
</reference>
<dbReference type="AlphaFoldDB" id="A0A2T1BZZ1"/>
<sequence>MNKVFSSMIAALSVVLISHPANSQIVPQPWVSVGTQGGDLTYGLGARAIGWGVELGTGEDGATGVDVLKFIDLPVNTSNVGLPPISPYVGLGYYSNDAGLSYSGGVQVGATKNVTVGVGYNSVRGINAQVGIKF</sequence>
<feature type="chain" id="PRO_5015697048" description="Outer membrane protein beta-barrel domain-containing protein" evidence="1">
    <location>
        <begin position="24"/>
        <end position="134"/>
    </location>
</feature>
<organism evidence="2 3">
    <name type="scientific">Merismopedia glauca CCAP 1448/3</name>
    <dbReference type="NCBI Taxonomy" id="1296344"/>
    <lineage>
        <taxon>Bacteria</taxon>
        <taxon>Bacillati</taxon>
        <taxon>Cyanobacteriota</taxon>
        <taxon>Cyanophyceae</taxon>
        <taxon>Synechococcales</taxon>
        <taxon>Merismopediaceae</taxon>
        <taxon>Merismopedia</taxon>
    </lineage>
</organism>
<keyword evidence="3" id="KW-1185">Reference proteome</keyword>
<dbReference type="Proteomes" id="UP000238762">
    <property type="component" value="Unassembled WGS sequence"/>
</dbReference>
<feature type="signal peptide" evidence="1">
    <location>
        <begin position="1"/>
        <end position="23"/>
    </location>
</feature>
<evidence type="ECO:0000256" key="1">
    <source>
        <dbReference type="SAM" id="SignalP"/>
    </source>
</evidence>
<accession>A0A2T1BZZ1</accession>
<dbReference type="OrthoDB" id="464564at2"/>
<dbReference type="EMBL" id="PVWJ01000105">
    <property type="protein sequence ID" value="PSB01478.1"/>
    <property type="molecule type" value="Genomic_DNA"/>
</dbReference>
<reference evidence="2 3" key="2">
    <citation type="submission" date="2018-03" db="EMBL/GenBank/DDBJ databases">
        <title>The ancient ancestry and fast evolution of plastids.</title>
        <authorList>
            <person name="Moore K.R."/>
            <person name="Magnabosco C."/>
            <person name="Momper L."/>
            <person name="Gold D.A."/>
            <person name="Bosak T."/>
            <person name="Fournier G.P."/>
        </authorList>
    </citation>
    <scope>NUCLEOTIDE SEQUENCE [LARGE SCALE GENOMIC DNA]</scope>
    <source>
        <strain evidence="2 3">CCAP 1448/3</strain>
    </source>
</reference>
<proteinExistence type="predicted"/>
<evidence type="ECO:0000313" key="3">
    <source>
        <dbReference type="Proteomes" id="UP000238762"/>
    </source>
</evidence>
<comment type="caution">
    <text evidence="2">The sequence shown here is derived from an EMBL/GenBank/DDBJ whole genome shotgun (WGS) entry which is preliminary data.</text>
</comment>
<dbReference type="RefSeq" id="WP_106290054.1">
    <property type="nucleotide sequence ID" value="NZ_CAWNTC010000135.1"/>
</dbReference>